<proteinExistence type="predicted"/>
<reference evidence="1" key="2">
    <citation type="submission" date="2020-09" db="EMBL/GenBank/DDBJ databases">
        <authorList>
            <person name="Sun Q."/>
            <person name="Zhou Y."/>
        </authorList>
    </citation>
    <scope>NUCLEOTIDE SEQUENCE</scope>
    <source>
        <strain evidence="1">CGMCC 1.12160</strain>
    </source>
</reference>
<evidence type="ECO:0000313" key="2">
    <source>
        <dbReference type="Proteomes" id="UP000605670"/>
    </source>
</evidence>
<name>A0A917BLL6_9MICO</name>
<evidence type="ECO:0000313" key="1">
    <source>
        <dbReference type="EMBL" id="GGF49130.1"/>
    </source>
</evidence>
<dbReference type="EMBL" id="BMEM01000002">
    <property type="protein sequence ID" value="GGF49130.1"/>
    <property type="molecule type" value="Genomic_DNA"/>
</dbReference>
<dbReference type="Proteomes" id="UP000605670">
    <property type="component" value="Unassembled WGS sequence"/>
</dbReference>
<comment type="caution">
    <text evidence="1">The sequence shown here is derived from an EMBL/GenBank/DDBJ whole genome shotgun (WGS) entry which is preliminary data.</text>
</comment>
<accession>A0A917BLL6</accession>
<protein>
    <submittedName>
        <fullName evidence="1">Uncharacterized protein</fullName>
    </submittedName>
</protein>
<organism evidence="1 2">
    <name type="scientific">Ornithinimicrobium tianjinense</name>
    <dbReference type="NCBI Taxonomy" id="1195761"/>
    <lineage>
        <taxon>Bacteria</taxon>
        <taxon>Bacillati</taxon>
        <taxon>Actinomycetota</taxon>
        <taxon>Actinomycetes</taxon>
        <taxon>Micrococcales</taxon>
        <taxon>Ornithinimicrobiaceae</taxon>
        <taxon>Ornithinimicrobium</taxon>
    </lineage>
</organism>
<dbReference type="AlphaFoldDB" id="A0A917BLL6"/>
<reference evidence="1" key="1">
    <citation type="journal article" date="2014" name="Int. J. Syst. Evol. Microbiol.">
        <title>Complete genome sequence of Corynebacterium casei LMG S-19264T (=DSM 44701T), isolated from a smear-ripened cheese.</title>
        <authorList>
            <consortium name="US DOE Joint Genome Institute (JGI-PGF)"/>
            <person name="Walter F."/>
            <person name="Albersmeier A."/>
            <person name="Kalinowski J."/>
            <person name="Ruckert C."/>
        </authorList>
    </citation>
    <scope>NUCLEOTIDE SEQUENCE</scope>
    <source>
        <strain evidence="1">CGMCC 1.12160</strain>
    </source>
</reference>
<sequence>MVVQGSSSTLADSAVAWTPHAPAPDQTSRYGVHMTLADDALVVRGGIARDASSVADRVEDAIESDGVAVLSVYAGQASPTEDQSDLLLRICRTADLRHGQVQTARAGDLRAAGFEIRHEVADGEQPNHYHVYFQVPMTELQAQVFIDCFDGPKPNPRPAEERKAR</sequence>
<keyword evidence="2" id="KW-1185">Reference proteome</keyword>
<gene>
    <name evidence="1" type="ORF">GCM10011366_16270</name>
</gene>